<gene>
    <name evidence="1" type="ORF">NQ314_016973</name>
</gene>
<dbReference type="Proteomes" id="UP001162156">
    <property type="component" value="Unassembled WGS sequence"/>
</dbReference>
<comment type="caution">
    <text evidence="1">The sequence shown here is derived from an EMBL/GenBank/DDBJ whole genome shotgun (WGS) entry which is preliminary data.</text>
</comment>
<evidence type="ECO:0000313" key="2">
    <source>
        <dbReference type="Proteomes" id="UP001162156"/>
    </source>
</evidence>
<sequence>MKLVKSETTQLNINMVKYDVTGNCLNATYKLSTVFEFRNEKRCIRTSATESIVDDNNSNNLYALLDNINPSDLQHNVLYYISGFIVRKMLNVLM</sequence>
<reference evidence="1" key="1">
    <citation type="journal article" date="2023" name="Insect Mol. Biol.">
        <title>Genome sequencing provides insights into the evolution of gene families encoding plant cell wall-degrading enzymes in longhorned beetles.</title>
        <authorList>
            <person name="Shin N.R."/>
            <person name="Okamura Y."/>
            <person name="Kirsch R."/>
            <person name="Pauchet Y."/>
        </authorList>
    </citation>
    <scope>NUCLEOTIDE SEQUENCE</scope>
    <source>
        <strain evidence="1">RBIC_L_NR</strain>
    </source>
</reference>
<dbReference type="AlphaFoldDB" id="A0AAV8WVW1"/>
<evidence type="ECO:0000313" key="1">
    <source>
        <dbReference type="EMBL" id="KAJ8930245.1"/>
    </source>
</evidence>
<protein>
    <submittedName>
        <fullName evidence="1">Uncharacterized protein</fullName>
    </submittedName>
</protein>
<accession>A0AAV8WVW1</accession>
<name>A0AAV8WVW1_9CUCU</name>
<dbReference type="EMBL" id="JANEYF010004717">
    <property type="protein sequence ID" value="KAJ8930245.1"/>
    <property type="molecule type" value="Genomic_DNA"/>
</dbReference>
<organism evidence="1 2">
    <name type="scientific">Rhamnusium bicolor</name>
    <dbReference type="NCBI Taxonomy" id="1586634"/>
    <lineage>
        <taxon>Eukaryota</taxon>
        <taxon>Metazoa</taxon>
        <taxon>Ecdysozoa</taxon>
        <taxon>Arthropoda</taxon>
        <taxon>Hexapoda</taxon>
        <taxon>Insecta</taxon>
        <taxon>Pterygota</taxon>
        <taxon>Neoptera</taxon>
        <taxon>Endopterygota</taxon>
        <taxon>Coleoptera</taxon>
        <taxon>Polyphaga</taxon>
        <taxon>Cucujiformia</taxon>
        <taxon>Chrysomeloidea</taxon>
        <taxon>Cerambycidae</taxon>
        <taxon>Lepturinae</taxon>
        <taxon>Rhagiini</taxon>
        <taxon>Rhamnusium</taxon>
    </lineage>
</organism>
<proteinExistence type="predicted"/>
<keyword evidence="2" id="KW-1185">Reference proteome</keyword>